<dbReference type="PANTHER" id="PTHR35841:SF1">
    <property type="entry name" value="PHOSPHONATES-BINDING PERIPLASMIC PROTEIN"/>
    <property type="match status" value="1"/>
</dbReference>
<dbReference type="AlphaFoldDB" id="A0A370DI30"/>
<dbReference type="Pfam" id="PF12974">
    <property type="entry name" value="Phosphonate-bd"/>
    <property type="match status" value="1"/>
</dbReference>
<evidence type="ECO:0008006" key="3">
    <source>
        <dbReference type="Google" id="ProtNLM"/>
    </source>
</evidence>
<sequence length="315" mass="35331">MKLDIKLCKLTEKPICFLLVMLFFSSSLISGELTKTVQSDAVERDSVKVALSAAFVSEAGIGVYEELVNYISVKLDRKVDLISGFSYTTINNMFDSGMIDFAFVCGLPLILNQQNSDSKMELLLAPVMKNSKYNDKPVYYSYVIVNKKSKYKTFSDLKGSRLVFNDEISNSGYNMLRSHLIDLGEMSGYFSDVVRSGSHEESIRMVALGEADVSAVDSLVYDFEIEKNNVYVKKLNVIETLGPAGIPPVVVSSVIDLNVREEMIKVLLEMKEDPVGKAILDKALVDRFILVDNKNYDSIRDMYNKAKMSGYLRIK</sequence>
<reference evidence="1 2" key="1">
    <citation type="journal article" date="2018" name="ISME J.">
        <title>Endosymbiont genomes yield clues of tubeworm success.</title>
        <authorList>
            <person name="Li Y."/>
            <person name="Liles M.R."/>
            <person name="Halanych K.M."/>
        </authorList>
    </citation>
    <scope>NUCLEOTIDE SEQUENCE [LARGE SCALE GENOMIC DNA]</scope>
    <source>
        <strain evidence="1">A1464</strain>
    </source>
</reference>
<proteinExistence type="predicted"/>
<comment type="caution">
    <text evidence="1">The sequence shown here is derived from an EMBL/GenBank/DDBJ whole genome shotgun (WGS) entry which is preliminary data.</text>
</comment>
<evidence type="ECO:0000313" key="1">
    <source>
        <dbReference type="EMBL" id="RDH84579.1"/>
    </source>
</evidence>
<gene>
    <name evidence="1" type="ORF">DIZ80_03685</name>
</gene>
<name>A0A370DI30_9GAMM</name>
<dbReference type="PANTHER" id="PTHR35841">
    <property type="entry name" value="PHOSPHONATES-BINDING PERIPLASMIC PROTEIN"/>
    <property type="match status" value="1"/>
</dbReference>
<dbReference type="SUPFAM" id="SSF53850">
    <property type="entry name" value="Periplasmic binding protein-like II"/>
    <property type="match status" value="1"/>
</dbReference>
<evidence type="ECO:0000313" key="2">
    <source>
        <dbReference type="Proteomes" id="UP000254266"/>
    </source>
</evidence>
<organism evidence="1 2">
    <name type="scientific">endosymbiont of Galathealinum brachiosum</name>
    <dbReference type="NCBI Taxonomy" id="2200906"/>
    <lineage>
        <taxon>Bacteria</taxon>
        <taxon>Pseudomonadati</taxon>
        <taxon>Pseudomonadota</taxon>
        <taxon>Gammaproteobacteria</taxon>
        <taxon>sulfur-oxidizing symbionts</taxon>
    </lineage>
</organism>
<dbReference type="EMBL" id="QFXC01000007">
    <property type="protein sequence ID" value="RDH84579.1"/>
    <property type="molecule type" value="Genomic_DNA"/>
</dbReference>
<dbReference type="Gene3D" id="3.40.190.10">
    <property type="entry name" value="Periplasmic binding protein-like II"/>
    <property type="match status" value="2"/>
</dbReference>
<accession>A0A370DI30</accession>
<protein>
    <recommendedName>
        <fullName evidence="3">Phosphate/phosphite/phosphonate ABC transporter substrate-binding protein</fullName>
    </recommendedName>
</protein>
<dbReference type="Proteomes" id="UP000254266">
    <property type="component" value="Unassembled WGS sequence"/>
</dbReference>
<keyword evidence="2" id="KW-1185">Reference proteome</keyword>